<dbReference type="GO" id="GO:0005886">
    <property type="term" value="C:plasma membrane"/>
    <property type="evidence" value="ECO:0007669"/>
    <property type="project" value="TreeGrafter"/>
</dbReference>
<feature type="region of interest" description="Disordered" evidence="1">
    <location>
        <begin position="235"/>
        <end position="276"/>
    </location>
</feature>
<dbReference type="GO" id="GO:0035329">
    <property type="term" value="P:hippo signaling"/>
    <property type="evidence" value="ECO:0007669"/>
    <property type="project" value="TreeGrafter"/>
</dbReference>
<dbReference type="InterPro" id="IPR051747">
    <property type="entry name" value="Angiomotin-like"/>
</dbReference>
<dbReference type="GO" id="GO:0030334">
    <property type="term" value="P:regulation of cell migration"/>
    <property type="evidence" value="ECO:0007669"/>
    <property type="project" value="TreeGrafter"/>
</dbReference>
<reference evidence="3" key="1">
    <citation type="submission" date="2025-08" db="UniProtKB">
        <authorList>
            <consortium name="RefSeq"/>
        </authorList>
    </citation>
    <scope>IDENTIFICATION</scope>
    <source>
        <tissue evidence="3">Leukocyte</tissue>
    </source>
</reference>
<dbReference type="GO" id="GO:0005923">
    <property type="term" value="C:bicellular tight junction"/>
    <property type="evidence" value="ECO:0007669"/>
    <property type="project" value="TreeGrafter"/>
</dbReference>
<dbReference type="GO" id="GO:0030027">
    <property type="term" value="C:lamellipodium"/>
    <property type="evidence" value="ECO:0007669"/>
    <property type="project" value="TreeGrafter"/>
</dbReference>
<dbReference type="GO" id="GO:0031410">
    <property type="term" value="C:cytoplasmic vesicle"/>
    <property type="evidence" value="ECO:0007669"/>
    <property type="project" value="TreeGrafter"/>
</dbReference>
<dbReference type="GO" id="GO:0001525">
    <property type="term" value="P:angiogenesis"/>
    <property type="evidence" value="ECO:0007669"/>
    <property type="project" value="TreeGrafter"/>
</dbReference>
<organism evidence="3">
    <name type="scientific">Castor canadensis</name>
    <name type="common">American beaver</name>
    <dbReference type="NCBI Taxonomy" id="51338"/>
    <lineage>
        <taxon>Eukaryota</taxon>
        <taxon>Metazoa</taxon>
        <taxon>Chordata</taxon>
        <taxon>Craniata</taxon>
        <taxon>Vertebrata</taxon>
        <taxon>Euteleostomi</taxon>
        <taxon>Mammalia</taxon>
        <taxon>Eutheria</taxon>
        <taxon>Euarchontoglires</taxon>
        <taxon>Glires</taxon>
        <taxon>Rodentia</taxon>
        <taxon>Castorimorpha</taxon>
        <taxon>Castoridae</taxon>
        <taxon>Castor</taxon>
    </lineage>
</organism>
<evidence type="ECO:0000256" key="1">
    <source>
        <dbReference type="SAM" id="MobiDB-lite"/>
    </source>
</evidence>
<name>A0A8B7TNW9_CASCN</name>
<dbReference type="AlphaFoldDB" id="A0A8B7TNW9"/>
<feature type="domain" description="Angiomotin C-terminal" evidence="2">
    <location>
        <begin position="133"/>
        <end position="203"/>
    </location>
</feature>
<feature type="region of interest" description="Disordered" evidence="1">
    <location>
        <begin position="349"/>
        <end position="386"/>
    </location>
</feature>
<dbReference type="OrthoDB" id="5974715at2759"/>
<dbReference type="GO" id="GO:0038023">
    <property type="term" value="F:signaling receptor activity"/>
    <property type="evidence" value="ECO:0007669"/>
    <property type="project" value="TreeGrafter"/>
</dbReference>
<dbReference type="InterPro" id="IPR024646">
    <property type="entry name" value="Angiomotin_C"/>
</dbReference>
<gene>
    <name evidence="3" type="primary">LOC109678162</name>
</gene>
<dbReference type="PANTHER" id="PTHR14826:SF6">
    <property type="entry name" value="ANGIOMOTIN"/>
    <property type="match status" value="1"/>
</dbReference>
<dbReference type="GO" id="GO:0030036">
    <property type="term" value="P:actin cytoskeleton organization"/>
    <property type="evidence" value="ECO:0007669"/>
    <property type="project" value="TreeGrafter"/>
</dbReference>
<sequence length="428" mass="44911">MQQHFDVDATSLVVAMQAHECVLGWWCLKPVVSHVPNNLENQQSNSSDDSSIADVSVAAAPTPYGALELTKSKRKVWHLCPHLVSVSFALSLSLLQSLYNHLGIQEGSPIAHTSAYVPKSKDKCKKLHKKLSSILMANKRCLDMEGRIKTLHAQIIEKDAMIKVLQQRSRKEPSKTEQLSNMRPAKSLMSISNAGSGLLSHTSTLTGTPIMEEKRDDKTWKGSLGILLGGDYRAESVPSTPSPVPPSTPLLSAHAKTGSRDCSTQTERGTEPNKTAAVAPISVPAPVAAAATAAAITATAATSTATAATTPLMVLLLQLLLAQIPAAASAAAAAPASAAQASAPAQTQTSALAVAPPPAPTPTPALAQAEAPASPATSSGPRRLSIPNLTCNLDKTDAPVFHSNTLERKAPIQILGQEPDAEMVEYLI</sequence>
<dbReference type="PANTHER" id="PTHR14826">
    <property type="entry name" value="ANGIOMOTIN"/>
    <property type="match status" value="1"/>
</dbReference>
<proteinExistence type="predicted"/>
<evidence type="ECO:0000313" key="3">
    <source>
        <dbReference type="RefSeq" id="XP_020009409.1"/>
    </source>
</evidence>
<dbReference type="KEGG" id="ccan:109678162"/>
<feature type="compositionally biased region" description="Low complexity" evidence="1">
    <location>
        <begin position="364"/>
        <end position="381"/>
    </location>
</feature>
<accession>A0A8B7TNW9</accession>
<evidence type="ECO:0000259" key="2">
    <source>
        <dbReference type="Pfam" id="PF12240"/>
    </source>
</evidence>
<protein>
    <submittedName>
        <fullName evidence="3">Angiomotin-like</fullName>
    </submittedName>
</protein>
<dbReference type="Pfam" id="PF12240">
    <property type="entry name" value="Angiomotin_C"/>
    <property type="match status" value="1"/>
</dbReference>
<dbReference type="RefSeq" id="XP_020009409.1">
    <property type="nucleotide sequence ID" value="XM_020153820.1"/>
</dbReference>
<dbReference type="GO" id="GO:0003365">
    <property type="term" value="P:establishment of cell polarity involved in ameboidal cell migration"/>
    <property type="evidence" value="ECO:0007669"/>
    <property type="project" value="TreeGrafter"/>
</dbReference>